<name>A0ABT1LGZ7_9HYPH</name>
<gene>
    <name evidence="6" type="ORF">NK718_19810</name>
</gene>
<dbReference type="SUPFAM" id="SSF48008">
    <property type="entry name" value="GntR ligand-binding domain-like"/>
    <property type="match status" value="1"/>
</dbReference>
<dbReference type="Gene3D" id="1.20.120.530">
    <property type="entry name" value="GntR ligand-binding domain-like"/>
    <property type="match status" value="1"/>
</dbReference>
<dbReference type="InterPro" id="IPR011711">
    <property type="entry name" value="GntR_C"/>
</dbReference>
<dbReference type="InterPro" id="IPR036388">
    <property type="entry name" value="WH-like_DNA-bd_sf"/>
</dbReference>
<keyword evidence="3" id="KW-0804">Transcription</keyword>
<sequence>MSQLSEGAVKDIVHRIGSRIVSGELKESSILPREAELASEYGVGRSTLREAVKVLSGKGLIRTVRRFGTQVCSSDEWNFLDPDVLGWYAAVPANVPALIFSIIELRSAIEPAAAALAARRASPREAADILRHAEALLAVLPSAPFEFDVAFHLGILNATHNVLFRGLGASYEVLLRAQFEAAWPRLWGEARYHPDDKHVALARAIMARDAAGASRVARDMMRTMRHNTGVMAEKMGVPAHPDRPGPRASTLFAGGAGAKPTPATGRRP</sequence>
<reference evidence="6 7" key="1">
    <citation type="submission" date="2022-07" db="EMBL/GenBank/DDBJ databases">
        <authorList>
            <person name="Li W.-J."/>
            <person name="Deng Q.-Q."/>
        </authorList>
    </citation>
    <scope>NUCLEOTIDE SEQUENCE [LARGE SCALE GENOMIC DNA]</scope>
    <source>
        <strain evidence="6 7">SYSU M60028</strain>
    </source>
</reference>
<dbReference type="CDD" id="cd07377">
    <property type="entry name" value="WHTH_GntR"/>
    <property type="match status" value="1"/>
</dbReference>
<dbReference type="SMART" id="SM00345">
    <property type="entry name" value="HTH_GNTR"/>
    <property type="match status" value="1"/>
</dbReference>
<evidence type="ECO:0000256" key="2">
    <source>
        <dbReference type="ARBA" id="ARBA00023125"/>
    </source>
</evidence>
<evidence type="ECO:0000256" key="4">
    <source>
        <dbReference type="SAM" id="MobiDB-lite"/>
    </source>
</evidence>
<keyword evidence="7" id="KW-1185">Reference proteome</keyword>
<dbReference type="Proteomes" id="UP001205890">
    <property type="component" value="Unassembled WGS sequence"/>
</dbReference>
<feature type="region of interest" description="Disordered" evidence="4">
    <location>
        <begin position="235"/>
        <end position="268"/>
    </location>
</feature>
<dbReference type="PRINTS" id="PR00035">
    <property type="entry name" value="HTHGNTR"/>
</dbReference>
<dbReference type="SMART" id="SM00895">
    <property type="entry name" value="FCD"/>
    <property type="match status" value="1"/>
</dbReference>
<dbReference type="RefSeq" id="WP_254745924.1">
    <property type="nucleotide sequence ID" value="NZ_JANCLU010000027.1"/>
</dbReference>
<accession>A0ABT1LGZ7</accession>
<keyword evidence="1" id="KW-0805">Transcription regulation</keyword>
<dbReference type="SUPFAM" id="SSF46785">
    <property type="entry name" value="Winged helix' DNA-binding domain"/>
    <property type="match status" value="1"/>
</dbReference>
<dbReference type="PANTHER" id="PTHR43537">
    <property type="entry name" value="TRANSCRIPTIONAL REGULATOR, GNTR FAMILY"/>
    <property type="match status" value="1"/>
</dbReference>
<keyword evidence="2" id="KW-0238">DNA-binding</keyword>
<dbReference type="Gene3D" id="1.10.10.10">
    <property type="entry name" value="Winged helix-like DNA-binding domain superfamily/Winged helix DNA-binding domain"/>
    <property type="match status" value="1"/>
</dbReference>
<evidence type="ECO:0000256" key="3">
    <source>
        <dbReference type="ARBA" id="ARBA00023163"/>
    </source>
</evidence>
<dbReference type="EMBL" id="JANCLU010000027">
    <property type="protein sequence ID" value="MCP8940777.1"/>
    <property type="molecule type" value="Genomic_DNA"/>
</dbReference>
<dbReference type="PROSITE" id="PS50949">
    <property type="entry name" value="HTH_GNTR"/>
    <property type="match status" value="1"/>
</dbReference>
<feature type="compositionally biased region" description="Low complexity" evidence="4">
    <location>
        <begin position="258"/>
        <end position="268"/>
    </location>
</feature>
<protein>
    <submittedName>
        <fullName evidence="6">GntR family transcriptional regulator</fullName>
    </submittedName>
</protein>
<dbReference type="Pfam" id="PF00392">
    <property type="entry name" value="GntR"/>
    <property type="match status" value="1"/>
</dbReference>
<proteinExistence type="predicted"/>
<evidence type="ECO:0000313" key="6">
    <source>
        <dbReference type="EMBL" id="MCP8940777.1"/>
    </source>
</evidence>
<evidence type="ECO:0000256" key="1">
    <source>
        <dbReference type="ARBA" id="ARBA00023015"/>
    </source>
</evidence>
<dbReference type="InterPro" id="IPR000524">
    <property type="entry name" value="Tscrpt_reg_HTH_GntR"/>
</dbReference>
<dbReference type="PANTHER" id="PTHR43537:SF44">
    <property type="entry name" value="GNTR FAMILY REGULATORY PROTEIN"/>
    <property type="match status" value="1"/>
</dbReference>
<feature type="domain" description="HTH gntR-type" evidence="5">
    <location>
        <begin position="6"/>
        <end position="74"/>
    </location>
</feature>
<dbReference type="Pfam" id="PF07729">
    <property type="entry name" value="FCD"/>
    <property type="match status" value="1"/>
</dbReference>
<organism evidence="6 7">
    <name type="scientific">Alsobacter ponti</name>
    <dbReference type="NCBI Taxonomy" id="2962936"/>
    <lineage>
        <taxon>Bacteria</taxon>
        <taxon>Pseudomonadati</taxon>
        <taxon>Pseudomonadota</taxon>
        <taxon>Alphaproteobacteria</taxon>
        <taxon>Hyphomicrobiales</taxon>
        <taxon>Alsobacteraceae</taxon>
        <taxon>Alsobacter</taxon>
    </lineage>
</organism>
<dbReference type="InterPro" id="IPR036390">
    <property type="entry name" value="WH_DNA-bd_sf"/>
</dbReference>
<evidence type="ECO:0000313" key="7">
    <source>
        <dbReference type="Proteomes" id="UP001205890"/>
    </source>
</evidence>
<comment type="caution">
    <text evidence="6">The sequence shown here is derived from an EMBL/GenBank/DDBJ whole genome shotgun (WGS) entry which is preliminary data.</text>
</comment>
<dbReference type="InterPro" id="IPR008920">
    <property type="entry name" value="TF_FadR/GntR_C"/>
</dbReference>
<evidence type="ECO:0000259" key="5">
    <source>
        <dbReference type="PROSITE" id="PS50949"/>
    </source>
</evidence>